<proteinExistence type="predicted"/>
<reference evidence="1 2" key="1">
    <citation type="submission" date="2015-12" db="EMBL/GenBank/DDBJ databases">
        <title>Genome sequence of the marine Rhodobacteraceae strain O3.65, Candidatus Tritonibacter horizontis.</title>
        <authorList>
            <person name="Poehlein A."/>
            <person name="Giebel H.A."/>
            <person name="Voget S."/>
            <person name="Brinkhoff T."/>
        </authorList>
    </citation>
    <scope>NUCLEOTIDE SEQUENCE [LARGE SCALE GENOMIC DNA]</scope>
    <source>
        <strain evidence="1 2">O3.65</strain>
    </source>
</reference>
<dbReference type="PATRIC" id="fig|1768241.3.peg.3496"/>
<gene>
    <name evidence="1" type="ORF">TRIHO_33480</name>
</gene>
<keyword evidence="2" id="KW-1185">Reference proteome</keyword>
<evidence type="ECO:0000313" key="2">
    <source>
        <dbReference type="Proteomes" id="UP000068382"/>
    </source>
</evidence>
<evidence type="ECO:0000313" key="1">
    <source>
        <dbReference type="EMBL" id="KUP91817.1"/>
    </source>
</evidence>
<protein>
    <submittedName>
        <fullName evidence="1">Uncharacterized protein</fullName>
    </submittedName>
</protein>
<dbReference type="EMBL" id="LPUY01000087">
    <property type="protein sequence ID" value="KUP91817.1"/>
    <property type="molecule type" value="Genomic_DNA"/>
</dbReference>
<organism evidence="1 2">
    <name type="scientific">Tritonibacter horizontis</name>
    <dbReference type="NCBI Taxonomy" id="1768241"/>
    <lineage>
        <taxon>Bacteria</taxon>
        <taxon>Pseudomonadati</taxon>
        <taxon>Pseudomonadota</taxon>
        <taxon>Alphaproteobacteria</taxon>
        <taxon>Rhodobacterales</taxon>
        <taxon>Paracoccaceae</taxon>
        <taxon>Tritonibacter</taxon>
    </lineage>
</organism>
<dbReference type="InterPro" id="IPR016024">
    <property type="entry name" value="ARM-type_fold"/>
</dbReference>
<comment type="caution">
    <text evidence="1">The sequence shown here is derived from an EMBL/GenBank/DDBJ whole genome shotgun (WGS) entry which is preliminary data.</text>
</comment>
<name>A0A132BVG4_9RHOB</name>
<sequence length="573" mass="64206">MMLPEDIENALITAEREVALIAAVTSNELRGQSDELGAKLSDLHNSGAICLTSESNLNAIQALDHKDFWIAVHPLKEAIPNLLGSHGQMLAYVNTLVKKAGSDGAAGMPNVALIEWCRKNPEEASKIVERAQNCDPLGLEHGLFAVLALANPKSPFELIRHAELKVRTLGLRSLGRMEDLSLEHIKAGVDEALRALKVETDEDVRTAAIEASFRLWENAPPKFRYKQTDLINSIGELGNQTELTVLAAMLFYHNKGLVGADIDLVLDWLSKKPSNAAATLRHLDMAIRRNDERWKFENVVSVIEFCLPMLDKPVDADGFYGFRKWLWDDPKHASYLFSRWLLNGQRQLCDFLSEILQALSAEQLINIQKGDLPTKTADQVFLAQKCIGYLWNHETVVASILLSIVRNGTTDARANAEELLFHPMLLSYGGNLRSYLEGQRGNNSKRISESIERLLSKHDMHISGTEEVRDVVELCPTIEQRRAVAMKDRDRNRDIQKAAHKRSIFADLATHQTLLYGRKSLSIIHGVDGEQHPQITELTEHSYSVELPRLSVIDPVGFNQLLTVFRARTRAQS</sequence>
<accession>A0A132BVG4</accession>
<dbReference type="Proteomes" id="UP000068382">
    <property type="component" value="Unassembled WGS sequence"/>
</dbReference>
<dbReference type="OrthoDB" id="9178514at2"/>
<dbReference type="AlphaFoldDB" id="A0A132BVG4"/>
<dbReference type="SUPFAM" id="SSF48371">
    <property type="entry name" value="ARM repeat"/>
    <property type="match status" value="1"/>
</dbReference>